<gene>
    <name evidence="1" type="ORF">LCGC14_2570330</name>
</gene>
<dbReference type="EMBL" id="LAZR01042660">
    <property type="protein sequence ID" value="KKL08992.1"/>
    <property type="molecule type" value="Genomic_DNA"/>
</dbReference>
<reference evidence="1" key="1">
    <citation type="journal article" date="2015" name="Nature">
        <title>Complex archaea that bridge the gap between prokaryotes and eukaryotes.</title>
        <authorList>
            <person name="Spang A."/>
            <person name="Saw J.H."/>
            <person name="Jorgensen S.L."/>
            <person name="Zaremba-Niedzwiedzka K."/>
            <person name="Martijn J."/>
            <person name="Lind A.E."/>
            <person name="van Eijk R."/>
            <person name="Schleper C."/>
            <person name="Guy L."/>
            <person name="Ettema T.J."/>
        </authorList>
    </citation>
    <scope>NUCLEOTIDE SEQUENCE</scope>
</reference>
<name>A0A0F9B5A4_9ZZZZ</name>
<sequence>MSAENFNVYTESANEVTLDRITRTSSRATWTDLLRGDDQVFLYIDKGVGFFDGSFVHTMTVNQTSSDNSAILVCWALTN</sequence>
<organism evidence="1">
    <name type="scientific">marine sediment metagenome</name>
    <dbReference type="NCBI Taxonomy" id="412755"/>
    <lineage>
        <taxon>unclassified sequences</taxon>
        <taxon>metagenomes</taxon>
        <taxon>ecological metagenomes</taxon>
    </lineage>
</organism>
<accession>A0A0F9B5A4</accession>
<evidence type="ECO:0000313" key="1">
    <source>
        <dbReference type="EMBL" id="KKL08992.1"/>
    </source>
</evidence>
<proteinExistence type="predicted"/>
<protein>
    <submittedName>
        <fullName evidence="1">Uncharacterized protein</fullName>
    </submittedName>
</protein>
<dbReference type="AlphaFoldDB" id="A0A0F9B5A4"/>
<feature type="non-terminal residue" evidence="1">
    <location>
        <position position="79"/>
    </location>
</feature>
<comment type="caution">
    <text evidence="1">The sequence shown here is derived from an EMBL/GenBank/DDBJ whole genome shotgun (WGS) entry which is preliminary data.</text>
</comment>